<evidence type="ECO:0000313" key="2">
    <source>
        <dbReference type="EMBL" id="MBL0848660.1"/>
    </source>
</evidence>
<comment type="caution">
    <text evidence="2">The sequence shown here is derived from an EMBL/GenBank/DDBJ whole genome shotgun (WGS) entry which is preliminary data.</text>
</comment>
<dbReference type="InterPro" id="IPR013361">
    <property type="entry name" value="Pilus_CpaD"/>
</dbReference>
<evidence type="ECO:0008006" key="4">
    <source>
        <dbReference type="Google" id="ProtNLM"/>
    </source>
</evidence>
<evidence type="ECO:0000313" key="3">
    <source>
        <dbReference type="Proteomes" id="UP000736856"/>
    </source>
</evidence>
<reference evidence="2" key="1">
    <citation type="submission" date="2019-02" db="EMBL/GenBank/DDBJ databases">
        <title>A novel Candidatus Liberibacter species associated with the New Zealand native fuchsia psyllid, Ctenarytaina fuchsiae.</title>
        <authorList>
            <person name="Thompson S.M."/>
            <person name="Jorgensen N."/>
            <person name="David C."/>
            <person name="Bulman S.R."/>
            <person name="Smith G.R."/>
        </authorList>
    </citation>
    <scope>NUCLEOTIDE SEQUENCE</scope>
    <source>
        <strain evidence="2">Oxford</strain>
    </source>
</reference>
<dbReference type="AlphaFoldDB" id="A0A937ARD7"/>
<dbReference type="InterPro" id="IPR019027">
    <property type="entry name" value="Pilus_biogenesis_CpaD-related"/>
</dbReference>
<dbReference type="EMBL" id="SEOL01000001">
    <property type="protein sequence ID" value="MBL0848660.1"/>
    <property type="molecule type" value="Genomic_DNA"/>
</dbReference>
<sequence length="241" mass="26903">MPILVIECLRNISWKMFFLQLLVLVPMSFSLSSCGSVQQNNMLSSSGDYHKRYPITMKKVEYSVDLSLLSGRGSYIPPSMRETIHGFIDKYRSNSVSVLFIMVPSPTVSSAAIREGVKSIRRIIISRGVSEKSLSERVYDANHGLDIDTIRLSYFASRPYVGRCGLWPKSIIGSFGDNYNWYNYGCAYQHNLAAQVSNPSDLFGPRAMTPPDVVQRDKSIAQYRDSGQSQGGKSSYLAGPK</sequence>
<dbReference type="NCBIfam" id="TIGR02522">
    <property type="entry name" value="pilus_cpaD"/>
    <property type="match status" value="1"/>
</dbReference>
<dbReference type="Proteomes" id="UP000736856">
    <property type="component" value="Unassembled WGS sequence"/>
</dbReference>
<name>A0A937ARD7_9HYPH</name>
<proteinExistence type="predicted"/>
<gene>
    <name evidence="2" type="ORF">EU981_00935</name>
</gene>
<organism evidence="2 3">
    <name type="scientific">Candidatus Liberibacter ctenarytainae</name>
    <dbReference type="NCBI Taxonomy" id="2020335"/>
    <lineage>
        <taxon>Bacteria</taxon>
        <taxon>Pseudomonadati</taxon>
        <taxon>Pseudomonadota</taxon>
        <taxon>Alphaproteobacteria</taxon>
        <taxon>Hyphomicrobiales</taxon>
        <taxon>Rhizobiaceae</taxon>
        <taxon>Liberibacter</taxon>
    </lineage>
</organism>
<protein>
    <recommendedName>
        <fullName evidence="4">Pilus assembly protein CpaD</fullName>
    </recommendedName>
</protein>
<evidence type="ECO:0000256" key="1">
    <source>
        <dbReference type="SAM" id="MobiDB-lite"/>
    </source>
</evidence>
<feature type="region of interest" description="Disordered" evidence="1">
    <location>
        <begin position="222"/>
        <end position="241"/>
    </location>
</feature>
<dbReference type="Pfam" id="PF09476">
    <property type="entry name" value="Pilus_CpaD"/>
    <property type="match status" value="1"/>
</dbReference>
<accession>A0A937ARD7</accession>